<dbReference type="InterPro" id="IPR002083">
    <property type="entry name" value="MATH/TRAF_dom"/>
</dbReference>
<proteinExistence type="predicted"/>
<gene>
    <name evidence="3" type="ORF">BD410DRAFT_828901</name>
</gene>
<accession>A0A4Y7Q1X8</accession>
<evidence type="ECO:0000313" key="4">
    <source>
        <dbReference type="Proteomes" id="UP000294933"/>
    </source>
</evidence>
<evidence type="ECO:0000259" key="2">
    <source>
        <dbReference type="PROSITE" id="PS50144"/>
    </source>
</evidence>
<evidence type="ECO:0000256" key="1">
    <source>
        <dbReference type="ARBA" id="ARBA00023054"/>
    </source>
</evidence>
<reference evidence="3 4" key="1">
    <citation type="submission" date="2018-06" db="EMBL/GenBank/DDBJ databases">
        <title>A transcriptomic atlas of mushroom development highlights an independent origin of complex multicellularity.</title>
        <authorList>
            <consortium name="DOE Joint Genome Institute"/>
            <person name="Krizsan K."/>
            <person name="Almasi E."/>
            <person name="Merenyi Z."/>
            <person name="Sahu N."/>
            <person name="Viragh M."/>
            <person name="Koszo T."/>
            <person name="Mondo S."/>
            <person name="Kiss B."/>
            <person name="Balint B."/>
            <person name="Kues U."/>
            <person name="Barry K."/>
            <person name="Hegedus J.C."/>
            <person name="Henrissat B."/>
            <person name="Johnson J."/>
            <person name="Lipzen A."/>
            <person name="Ohm R."/>
            <person name="Nagy I."/>
            <person name="Pangilinan J."/>
            <person name="Yan J."/>
            <person name="Xiong Y."/>
            <person name="Grigoriev I.V."/>
            <person name="Hibbett D.S."/>
            <person name="Nagy L.G."/>
        </authorList>
    </citation>
    <scope>NUCLEOTIDE SEQUENCE [LARGE SCALE GENOMIC DNA]</scope>
    <source>
        <strain evidence="3 4">SZMC22713</strain>
    </source>
</reference>
<protein>
    <recommendedName>
        <fullName evidence="2">MATH domain-containing protein</fullName>
    </recommendedName>
</protein>
<dbReference type="OrthoDB" id="2602938at2759"/>
<dbReference type="Proteomes" id="UP000294933">
    <property type="component" value="Unassembled WGS sequence"/>
</dbReference>
<dbReference type="STRING" id="50990.A0A4Y7Q1X8"/>
<dbReference type="Gene3D" id="2.60.210.10">
    <property type="entry name" value="Apoptosis, Tumor Necrosis Factor Receptor Associated Protein 2, Chain A"/>
    <property type="match status" value="1"/>
</dbReference>
<name>A0A4Y7Q1X8_9AGAM</name>
<sequence length="229" mass="26261">MDEPVSVRDHEAFMAKHMLNLGHDVKDMQVYTWRLSNWRKLDAIITSPEFECGGHRWRILLCPFGASNTPPNDTVSLYLEYADPDPNTLAPEGWSARTQFALVISNPYDPTIYTVRHTYHRFTLKECGWGYGKFSQSRKLFHTHEAHARPTIDDESAEVTAFVRVFKDPSSRMDSLAFSHPQALQDLSKAAPPSVFITDIRPIRPVTNLRPITELRPIRPVTDLRRSTI</sequence>
<dbReference type="EMBL" id="ML170179">
    <property type="protein sequence ID" value="TDL21653.1"/>
    <property type="molecule type" value="Genomic_DNA"/>
</dbReference>
<organism evidence="3 4">
    <name type="scientific">Rickenella mellea</name>
    <dbReference type="NCBI Taxonomy" id="50990"/>
    <lineage>
        <taxon>Eukaryota</taxon>
        <taxon>Fungi</taxon>
        <taxon>Dikarya</taxon>
        <taxon>Basidiomycota</taxon>
        <taxon>Agaricomycotina</taxon>
        <taxon>Agaricomycetes</taxon>
        <taxon>Hymenochaetales</taxon>
        <taxon>Rickenellaceae</taxon>
        <taxon>Rickenella</taxon>
    </lineage>
</organism>
<dbReference type="SMART" id="SM00061">
    <property type="entry name" value="MATH"/>
    <property type="match status" value="1"/>
</dbReference>
<dbReference type="VEuPathDB" id="FungiDB:BD410DRAFT_828901"/>
<evidence type="ECO:0000313" key="3">
    <source>
        <dbReference type="EMBL" id="TDL21653.1"/>
    </source>
</evidence>
<dbReference type="SUPFAM" id="SSF49599">
    <property type="entry name" value="TRAF domain-like"/>
    <property type="match status" value="1"/>
</dbReference>
<dbReference type="AlphaFoldDB" id="A0A4Y7Q1X8"/>
<keyword evidence="1" id="KW-0175">Coiled coil</keyword>
<keyword evidence="4" id="KW-1185">Reference proteome</keyword>
<dbReference type="InterPro" id="IPR008974">
    <property type="entry name" value="TRAF-like"/>
</dbReference>
<dbReference type="PANTHER" id="PTHR46236:SF36">
    <property type="entry name" value="MATH (MEPRIN AND TRAF-C-LIKE) DOMAIN PROTEIN"/>
    <property type="match status" value="1"/>
</dbReference>
<dbReference type="PROSITE" id="PS50144">
    <property type="entry name" value="MATH"/>
    <property type="match status" value="1"/>
</dbReference>
<dbReference type="Pfam" id="PF22486">
    <property type="entry name" value="MATH_2"/>
    <property type="match status" value="1"/>
</dbReference>
<dbReference type="InterPro" id="IPR050804">
    <property type="entry name" value="MCC"/>
</dbReference>
<dbReference type="PANTHER" id="PTHR46236">
    <property type="entry name" value="TRAF-LIKE SUPERFAMILY PROTEIN"/>
    <property type="match status" value="1"/>
</dbReference>
<feature type="domain" description="MATH" evidence="2">
    <location>
        <begin position="28"/>
        <end position="163"/>
    </location>
</feature>